<dbReference type="AlphaFoldDB" id="A0A918UMN9"/>
<dbReference type="CDD" id="cd00090">
    <property type="entry name" value="HTH_ARSR"/>
    <property type="match status" value="1"/>
</dbReference>
<reference evidence="2" key="2">
    <citation type="submission" date="2020-09" db="EMBL/GenBank/DDBJ databases">
        <authorList>
            <person name="Sun Q."/>
            <person name="Ohkuma M."/>
        </authorList>
    </citation>
    <scope>NUCLEOTIDE SEQUENCE</scope>
    <source>
        <strain evidence="2">JCM 4988</strain>
    </source>
</reference>
<dbReference type="InterPro" id="IPR001845">
    <property type="entry name" value="HTH_ArsR_DNA-bd_dom"/>
</dbReference>
<dbReference type="InterPro" id="IPR036390">
    <property type="entry name" value="WH_DNA-bd_sf"/>
</dbReference>
<dbReference type="EMBL" id="BMWG01000002">
    <property type="protein sequence ID" value="GGZ22794.1"/>
    <property type="molecule type" value="Genomic_DNA"/>
</dbReference>
<dbReference type="InterPro" id="IPR036388">
    <property type="entry name" value="WH-like_DNA-bd_sf"/>
</dbReference>
<keyword evidence="3" id="KW-1185">Reference proteome</keyword>
<dbReference type="PRINTS" id="PR00778">
    <property type="entry name" value="HTHARSR"/>
</dbReference>
<evidence type="ECO:0000313" key="3">
    <source>
        <dbReference type="Proteomes" id="UP000630936"/>
    </source>
</evidence>
<evidence type="ECO:0000313" key="2">
    <source>
        <dbReference type="EMBL" id="GGZ22794.1"/>
    </source>
</evidence>
<name>A0A918UMN9_9ACTN</name>
<gene>
    <name evidence="2" type="ORF">GCM10010387_15010</name>
</gene>
<dbReference type="SUPFAM" id="SSF46785">
    <property type="entry name" value="Winged helix' DNA-binding domain"/>
    <property type="match status" value="1"/>
</dbReference>
<dbReference type="Proteomes" id="UP000630936">
    <property type="component" value="Unassembled WGS sequence"/>
</dbReference>
<dbReference type="GO" id="GO:0003700">
    <property type="term" value="F:DNA-binding transcription factor activity"/>
    <property type="evidence" value="ECO:0007669"/>
    <property type="project" value="InterPro"/>
</dbReference>
<organism evidence="2 3">
    <name type="scientific">Streptomyces inusitatus</name>
    <dbReference type="NCBI Taxonomy" id="68221"/>
    <lineage>
        <taxon>Bacteria</taxon>
        <taxon>Bacillati</taxon>
        <taxon>Actinomycetota</taxon>
        <taxon>Actinomycetes</taxon>
        <taxon>Kitasatosporales</taxon>
        <taxon>Streptomycetaceae</taxon>
        <taxon>Streptomyces</taxon>
    </lineage>
</organism>
<sequence length="135" mass="14632">MTPEGKVVGDFRPITRAGLCDSGGVRRYFHPDPEDICLPEVLFALSDATRLGIAVALSRGDERTAGELGGEIAKSTMTHHLKILREAGLLRVRSEGTRCYNSLRLGEVEARFPGLLDQLLGCATESGYTSADARR</sequence>
<dbReference type="InterPro" id="IPR011991">
    <property type="entry name" value="ArsR-like_HTH"/>
</dbReference>
<feature type="domain" description="HTH arsR-type" evidence="1">
    <location>
        <begin position="30"/>
        <end position="123"/>
    </location>
</feature>
<reference evidence="2" key="1">
    <citation type="journal article" date="2014" name="Int. J. Syst. Evol. Microbiol.">
        <title>Complete genome sequence of Corynebacterium casei LMG S-19264T (=DSM 44701T), isolated from a smear-ripened cheese.</title>
        <authorList>
            <consortium name="US DOE Joint Genome Institute (JGI-PGF)"/>
            <person name="Walter F."/>
            <person name="Albersmeier A."/>
            <person name="Kalinowski J."/>
            <person name="Ruckert C."/>
        </authorList>
    </citation>
    <scope>NUCLEOTIDE SEQUENCE</scope>
    <source>
        <strain evidence="2">JCM 4988</strain>
    </source>
</reference>
<proteinExistence type="predicted"/>
<accession>A0A918UMN9</accession>
<protein>
    <recommendedName>
        <fullName evidence="1">HTH arsR-type domain-containing protein</fullName>
    </recommendedName>
</protein>
<dbReference type="PROSITE" id="PS50987">
    <property type="entry name" value="HTH_ARSR_2"/>
    <property type="match status" value="1"/>
</dbReference>
<dbReference type="Pfam" id="PF12840">
    <property type="entry name" value="HTH_20"/>
    <property type="match status" value="1"/>
</dbReference>
<dbReference type="SMART" id="SM00418">
    <property type="entry name" value="HTH_ARSR"/>
    <property type="match status" value="1"/>
</dbReference>
<evidence type="ECO:0000259" key="1">
    <source>
        <dbReference type="PROSITE" id="PS50987"/>
    </source>
</evidence>
<comment type="caution">
    <text evidence="2">The sequence shown here is derived from an EMBL/GenBank/DDBJ whole genome shotgun (WGS) entry which is preliminary data.</text>
</comment>
<dbReference type="RefSeq" id="WP_229868768.1">
    <property type="nucleotide sequence ID" value="NZ_BMWG01000002.1"/>
</dbReference>
<dbReference type="Gene3D" id="1.10.10.10">
    <property type="entry name" value="Winged helix-like DNA-binding domain superfamily/Winged helix DNA-binding domain"/>
    <property type="match status" value="1"/>
</dbReference>